<feature type="transmembrane region" description="Helical" evidence="1">
    <location>
        <begin position="6"/>
        <end position="24"/>
    </location>
</feature>
<proteinExistence type="predicted"/>
<reference evidence="2 3" key="1">
    <citation type="submission" date="2018-03" db="EMBL/GenBank/DDBJ databases">
        <title>Genomic Encyclopedia of Type Strains, Phase III (KMG-III): the genomes of soil and plant-associated and newly described type strains.</title>
        <authorList>
            <person name="Whitman W."/>
        </authorList>
    </citation>
    <scope>NUCLEOTIDE SEQUENCE [LARGE SCALE GENOMIC DNA]</scope>
    <source>
        <strain evidence="2 3">CGMCC 4.7104</strain>
    </source>
</reference>
<evidence type="ECO:0000313" key="2">
    <source>
        <dbReference type="EMBL" id="PRX66710.1"/>
    </source>
</evidence>
<dbReference type="OrthoDB" id="4559777at2"/>
<dbReference type="AlphaFoldDB" id="A0A2T0N3K6"/>
<name>A0A2T0N3K6_9ACTN</name>
<dbReference type="EMBL" id="PVNG01000005">
    <property type="protein sequence ID" value="PRX66710.1"/>
    <property type="molecule type" value="Genomic_DNA"/>
</dbReference>
<feature type="transmembrane region" description="Helical" evidence="1">
    <location>
        <begin position="44"/>
        <end position="63"/>
    </location>
</feature>
<evidence type="ECO:0000256" key="1">
    <source>
        <dbReference type="SAM" id="Phobius"/>
    </source>
</evidence>
<keyword evidence="1" id="KW-0472">Membrane</keyword>
<protein>
    <submittedName>
        <fullName evidence="2">Uncharacterized protein</fullName>
    </submittedName>
</protein>
<comment type="caution">
    <text evidence="2">The sequence shown here is derived from an EMBL/GenBank/DDBJ whole genome shotgun (WGS) entry which is preliminary data.</text>
</comment>
<sequence>MDIAALITWIVTALGGFAMLGIWISRGGLRRDEGAPTRLPSPVVFGHLLLAAAGLVAWILYLATGSAALGWTALVLLVPVALLGFVMLARWIPVHRAAAPGTAAPETSAPATDAFQTTAPGTAPGAAAGAVAPAERHFPVAVVIGHGVLAVVTLVLVLLTVLG</sequence>
<dbReference type="RefSeq" id="WP_106238622.1">
    <property type="nucleotide sequence ID" value="NZ_PVNG01000005.1"/>
</dbReference>
<gene>
    <name evidence="2" type="ORF">B0I32_105150</name>
</gene>
<feature type="transmembrane region" description="Helical" evidence="1">
    <location>
        <begin position="140"/>
        <end position="162"/>
    </location>
</feature>
<feature type="transmembrane region" description="Helical" evidence="1">
    <location>
        <begin position="69"/>
        <end position="89"/>
    </location>
</feature>
<organism evidence="2 3">
    <name type="scientific">Nonomuraea fuscirosea</name>
    <dbReference type="NCBI Taxonomy" id="1291556"/>
    <lineage>
        <taxon>Bacteria</taxon>
        <taxon>Bacillati</taxon>
        <taxon>Actinomycetota</taxon>
        <taxon>Actinomycetes</taxon>
        <taxon>Streptosporangiales</taxon>
        <taxon>Streptosporangiaceae</taxon>
        <taxon>Nonomuraea</taxon>
    </lineage>
</organism>
<keyword evidence="1" id="KW-0812">Transmembrane</keyword>
<dbReference type="Proteomes" id="UP000238312">
    <property type="component" value="Unassembled WGS sequence"/>
</dbReference>
<keyword evidence="1" id="KW-1133">Transmembrane helix</keyword>
<accession>A0A2T0N3K6</accession>
<evidence type="ECO:0000313" key="3">
    <source>
        <dbReference type="Proteomes" id="UP000238312"/>
    </source>
</evidence>
<keyword evidence="3" id="KW-1185">Reference proteome</keyword>